<sequence length="135" mass="14490">MPTFRISEAATLLGVSDDTVRRWADSGRLPTIHDDAGRRAIEGANLAEFAKDLAGEQGSSTIPVVAESARNRFPGIITRVTRDTVMAQVEIQAGPHRLVSLMSREAADELGLEPGVLAVGAVKSTNVVIEMPERR</sequence>
<dbReference type="RefSeq" id="WP_101833285.1">
    <property type="nucleotide sequence ID" value="NZ_FZMO01000323.1"/>
</dbReference>
<proteinExistence type="predicted"/>
<evidence type="ECO:0000313" key="5">
    <source>
        <dbReference type="Proteomes" id="UP000234331"/>
    </source>
</evidence>
<dbReference type="OrthoDB" id="271159at2"/>
<dbReference type="NCBIfam" id="TIGR01764">
    <property type="entry name" value="excise"/>
    <property type="match status" value="1"/>
</dbReference>
<keyword evidence="5" id="KW-1185">Reference proteome</keyword>
<dbReference type="GO" id="GO:0015689">
    <property type="term" value="P:molybdate ion transport"/>
    <property type="evidence" value="ECO:0007669"/>
    <property type="project" value="InterPro"/>
</dbReference>
<reference evidence="4 5" key="1">
    <citation type="submission" date="2017-06" db="EMBL/GenBank/DDBJ databases">
        <authorList>
            <person name="Kim H.J."/>
            <person name="Triplett B.A."/>
        </authorList>
    </citation>
    <scope>NUCLEOTIDE SEQUENCE [LARGE SCALE GENOMIC DNA]</scope>
    <source>
        <strain evidence="4">FRACA_ARgP5</strain>
    </source>
</reference>
<dbReference type="SUPFAM" id="SSF50331">
    <property type="entry name" value="MOP-like"/>
    <property type="match status" value="1"/>
</dbReference>
<dbReference type="AlphaFoldDB" id="A0A2I2KW54"/>
<dbReference type="InterPro" id="IPR005116">
    <property type="entry name" value="Transp-assoc_OB_typ1"/>
</dbReference>
<dbReference type="InterPro" id="IPR009061">
    <property type="entry name" value="DNA-bd_dom_put_sf"/>
</dbReference>
<dbReference type="EMBL" id="FZMO01000323">
    <property type="protein sequence ID" value="SNQ49891.1"/>
    <property type="molecule type" value="Genomic_DNA"/>
</dbReference>
<accession>A0A2I2KW54</accession>
<evidence type="ECO:0000313" key="4">
    <source>
        <dbReference type="EMBL" id="SNQ49891.1"/>
    </source>
</evidence>
<dbReference type="Gene3D" id="1.10.1660.10">
    <property type="match status" value="1"/>
</dbReference>
<dbReference type="InterPro" id="IPR004606">
    <property type="entry name" value="Mop_domain"/>
</dbReference>
<organism evidence="4 5">
    <name type="scientific">Frankia canadensis</name>
    <dbReference type="NCBI Taxonomy" id="1836972"/>
    <lineage>
        <taxon>Bacteria</taxon>
        <taxon>Bacillati</taxon>
        <taxon>Actinomycetota</taxon>
        <taxon>Actinomycetes</taxon>
        <taxon>Frankiales</taxon>
        <taxon>Frankiaceae</taxon>
        <taxon>Frankia</taxon>
    </lineage>
</organism>
<gene>
    <name evidence="4" type="primary">modA</name>
    <name evidence="4" type="ORF">FRACA_390005</name>
</gene>
<dbReference type="InterPro" id="IPR008995">
    <property type="entry name" value="Mo/tungstate-bd_C_term_dom"/>
</dbReference>
<dbReference type="Pfam" id="PF03459">
    <property type="entry name" value="TOBE"/>
    <property type="match status" value="1"/>
</dbReference>
<keyword evidence="1 2" id="KW-0500">Molybdenum</keyword>
<dbReference type="InterPro" id="IPR010093">
    <property type="entry name" value="SinI_DNA-bd"/>
</dbReference>
<protein>
    <submittedName>
        <fullName evidence="4">Molybdenum binding protein</fullName>
    </submittedName>
</protein>
<evidence type="ECO:0000259" key="3">
    <source>
        <dbReference type="PROSITE" id="PS51866"/>
    </source>
</evidence>
<dbReference type="InterPro" id="IPR041657">
    <property type="entry name" value="HTH_17"/>
</dbReference>
<feature type="domain" description="Mop" evidence="3">
    <location>
        <begin position="66"/>
        <end position="131"/>
    </location>
</feature>
<dbReference type="PROSITE" id="PS51866">
    <property type="entry name" value="MOP"/>
    <property type="match status" value="1"/>
</dbReference>
<dbReference type="SUPFAM" id="SSF46955">
    <property type="entry name" value="Putative DNA-binding domain"/>
    <property type="match status" value="1"/>
</dbReference>
<evidence type="ECO:0000256" key="1">
    <source>
        <dbReference type="ARBA" id="ARBA00022505"/>
    </source>
</evidence>
<dbReference type="Pfam" id="PF12728">
    <property type="entry name" value="HTH_17"/>
    <property type="match status" value="1"/>
</dbReference>
<dbReference type="Proteomes" id="UP000234331">
    <property type="component" value="Unassembled WGS sequence"/>
</dbReference>
<dbReference type="Gene3D" id="2.40.50.100">
    <property type="match status" value="1"/>
</dbReference>
<dbReference type="CDD" id="cd04762">
    <property type="entry name" value="HTH_MerR-trunc"/>
    <property type="match status" value="1"/>
</dbReference>
<name>A0A2I2KW54_9ACTN</name>
<dbReference type="GO" id="GO:0003677">
    <property type="term" value="F:DNA binding"/>
    <property type="evidence" value="ECO:0007669"/>
    <property type="project" value="InterPro"/>
</dbReference>
<evidence type="ECO:0000256" key="2">
    <source>
        <dbReference type="PROSITE-ProRule" id="PRU01213"/>
    </source>
</evidence>